<dbReference type="InterPro" id="IPR014752">
    <property type="entry name" value="Arrestin-like_C"/>
</dbReference>
<dbReference type="InterPro" id="IPR050357">
    <property type="entry name" value="Arrestin_domain-protein"/>
</dbReference>
<dbReference type="OrthoDB" id="2742096at2759"/>
<dbReference type="Proteomes" id="UP000292957">
    <property type="component" value="Unassembled WGS sequence"/>
</dbReference>
<reference evidence="3" key="1">
    <citation type="submission" date="2019-01" db="EMBL/GenBank/DDBJ databases">
        <title>Draft genome sequences of three monokaryotic isolates of the white-rot basidiomycete fungus Dichomitus squalens.</title>
        <authorList>
            <consortium name="DOE Joint Genome Institute"/>
            <person name="Lopez S.C."/>
            <person name="Andreopoulos B."/>
            <person name="Pangilinan J."/>
            <person name="Lipzen A."/>
            <person name="Riley R."/>
            <person name="Ahrendt S."/>
            <person name="Ng V."/>
            <person name="Barry K."/>
            <person name="Daum C."/>
            <person name="Grigoriev I.V."/>
            <person name="Hilden K.S."/>
            <person name="Makela M.R."/>
            <person name="de Vries R.P."/>
        </authorList>
    </citation>
    <scope>NUCLEOTIDE SEQUENCE [LARGE SCALE GENOMIC DNA]</scope>
    <source>
        <strain evidence="3">OM18370.1</strain>
    </source>
</reference>
<dbReference type="AlphaFoldDB" id="A0A4Q9MWB0"/>
<dbReference type="GO" id="GO:0015031">
    <property type="term" value="P:protein transport"/>
    <property type="evidence" value="ECO:0007669"/>
    <property type="project" value="TreeGrafter"/>
</dbReference>
<feature type="region of interest" description="Disordered" evidence="1">
    <location>
        <begin position="271"/>
        <end position="314"/>
    </location>
</feature>
<gene>
    <name evidence="3" type="ORF">BD311DRAFT_752305</name>
</gene>
<organism evidence="3">
    <name type="scientific">Dichomitus squalens</name>
    <dbReference type="NCBI Taxonomy" id="114155"/>
    <lineage>
        <taxon>Eukaryota</taxon>
        <taxon>Fungi</taxon>
        <taxon>Dikarya</taxon>
        <taxon>Basidiomycota</taxon>
        <taxon>Agaricomycotina</taxon>
        <taxon>Agaricomycetes</taxon>
        <taxon>Polyporales</taxon>
        <taxon>Polyporaceae</taxon>
        <taxon>Dichomitus</taxon>
    </lineage>
</organism>
<dbReference type="Gene3D" id="2.60.40.640">
    <property type="match status" value="1"/>
</dbReference>
<feature type="compositionally biased region" description="Basic and acidic residues" evidence="1">
    <location>
        <begin position="300"/>
        <end position="312"/>
    </location>
</feature>
<sequence>MLFKTAPSSCLAITIPPAVYVAGSTIEGEVEVNVRQLHEEDIEEVVVKLRGTSETWITVDDNVLHEAIKLVHENAPIWSRGGTYPTPGSDILRIPFSFTLPNELPPSFSYRPRLAHYIADVRYSVTAVGVRKGLFHFNKRHRVPLAVLPKDDRGALMKEAYVTTGWKTFTKEEKIRRGLWGEYSTVHVELAIPNIPVLPLFSDIPYAITITTITAPSSRAKSREHNSDQPIFPPVPRDPHDIKFGLYQSLVIRALGVKGKEKNCVTTILGSTKERRPQAPVESSFPEKEWVPLHGGSLGAEKEKDRSGDDGTKGSWTQRAIFESTFRLNCPCSFAVDNIECSYSLVVNVPFPGIGNDLKLVVPVTVSSGIVKSLAQDPVAASDDAPILDLPPAYWDLNDKKWDADEKE</sequence>
<evidence type="ECO:0000256" key="1">
    <source>
        <dbReference type="SAM" id="MobiDB-lite"/>
    </source>
</evidence>
<proteinExistence type="predicted"/>
<dbReference type="PANTHER" id="PTHR11188">
    <property type="entry name" value="ARRESTIN DOMAIN CONTAINING PROTEIN"/>
    <property type="match status" value="1"/>
</dbReference>
<feature type="domain" description="Arrestin-like N-terminal" evidence="2">
    <location>
        <begin position="16"/>
        <end position="150"/>
    </location>
</feature>
<protein>
    <recommendedName>
        <fullName evidence="2">Arrestin-like N-terminal domain-containing protein</fullName>
    </recommendedName>
</protein>
<name>A0A4Q9MWB0_9APHY</name>
<dbReference type="GO" id="GO:0005737">
    <property type="term" value="C:cytoplasm"/>
    <property type="evidence" value="ECO:0007669"/>
    <property type="project" value="TreeGrafter"/>
</dbReference>
<evidence type="ECO:0000259" key="2">
    <source>
        <dbReference type="Pfam" id="PF00339"/>
    </source>
</evidence>
<dbReference type="SUPFAM" id="SSF81296">
    <property type="entry name" value="E set domains"/>
    <property type="match status" value="1"/>
</dbReference>
<dbReference type="Pfam" id="PF00339">
    <property type="entry name" value="Arrestin_N"/>
    <property type="match status" value="1"/>
</dbReference>
<evidence type="ECO:0000313" key="3">
    <source>
        <dbReference type="EMBL" id="TBU31707.1"/>
    </source>
</evidence>
<accession>A0A4Q9MWB0</accession>
<dbReference type="InterPro" id="IPR011021">
    <property type="entry name" value="Arrestin-like_N"/>
</dbReference>
<dbReference type="PANTHER" id="PTHR11188:SF17">
    <property type="entry name" value="FI21816P1"/>
    <property type="match status" value="1"/>
</dbReference>
<dbReference type="EMBL" id="ML143398">
    <property type="protein sequence ID" value="TBU31707.1"/>
    <property type="molecule type" value="Genomic_DNA"/>
</dbReference>
<dbReference type="InterPro" id="IPR014756">
    <property type="entry name" value="Ig_E-set"/>
</dbReference>